<dbReference type="Proteomes" id="UP000681340">
    <property type="component" value="Unassembled WGS sequence"/>
</dbReference>
<sequence>MSIYLGLHHEQTSKRRPRNDSPNGRPFRKIIALADFFPSGLSLHRLNRVVTLDGLPRPDRHVGRWGVADAEGRLLSG</sequence>
<accession>A0A919SHI2</accession>
<feature type="region of interest" description="Disordered" evidence="1">
    <location>
        <begin position="1"/>
        <end position="25"/>
    </location>
</feature>
<evidence type="ECO:0000313" key="2">
    <source>
        <dbReference type="EMBL" id="GIM70803.1"/>
    </source>
</evidence>
<dbReference type="EMBL" id="BOQL01000032">
    <property type="protein sequence ID" value="GIM70803.1"/>
    <property type="molecule type" value="Genomic_DNA"/>
</dbReference>
<evidence type="ECO:0000256" key="1">
    <source>
        <dbReference type="SAM" id="MobiDB-lite"/>
    </source>
</evidence>
<organism evidence="2 3">
    <name type="scientific">Actinoplanes auranticolor</name>
    <dbReference type="NCBI Taxonomy" id="47988"/>
    <lineage>
        <taxon>Bacteria</taxon>
        <taxon>Bacillati</taxon>
        <taxon>Actinomycetota</taxon>
        <taxon>Actinomycetes</taxon>
        <taxon>Micromonosporales</taxon>
        <taxon>Micromonosporaceae</taxon>
        <taxon>Actinoplanes</taxon>
    </lineage>
</organism>
<comment type="caution">
    <text evidence="2">The sequence shown here is derived from an EMBL/GenBank/DDBJ whole genome shotgun (WGS) entry which is preliminary data.</text>
</comment>
<reference evidence="2" key="1">
    <citation type="submission" date="2021-03" db="EMBL/GenBank/DDBJ databases">
        <title>Whole genome shotgun sequence of Actinoplanes auranticolor NBRC 12245.</title>
        <authorList>
            <person name="Komaki H."/>
            <person name="Tamura T."/>
        </authorList>
    </citation>
    <scope>NUCLEOTIDE SEQUENCE</scope>
    <source>
        <strain evidence="2">NBRC 12245</strain>
    </source>
</reference>
<dbReference type="AlphaFoldDB" id="A0A919SHI2"/>
<dbReference type="RefSeq" id="WP_212990269.1">
    <property type="nucleotide sequence ID" value="NZ_BAABEA010000005.1"/>
</dbReference>
<proteinExistence type="predicted"/>
<evidence type="ECO:0000313" key="3">
    <source>
        <dbReference type="Proteomes" id="UP000681340"/>
    </source>
</evidence>
<protein>
    <submittedName>
        <fullName evidence="2">Uncharacterized protein</fullName>
    </submittedName>
</protein>
<gene>
    <name evidence="2" type="ORF">Aau02nite_42770</name>
</gene>
<keyword evidence="3" id="KW-1185">Reference proteome</keyword>
<name>A0A919SHI2_9ACTN</name>